<sequence length="97" mass="11007">MHNFSIYKYFDNIVGSNLDGTRSDKEEVIRFAIKDYLEFDKTSIVMVGDRKYDIIGANKIGINSIGVLYGYGALDEIKDSKPNYVAESVDKLINILF</sequence>
<comment type="caution">
    <text evidence="1">The sequence shown here is derived from an EMBL/GenBank/DDBJ whole genome shotgun (WGS) entry which is preliminary data.</text>
</comment>
<evidence type="ECO:0000313" key="2">
    <source>
        <dbReference type="Proteomes" id="UP000767291"/>
    </source>
</evidence>
<dbReference type="EMBL" id="JAGGJX010000006">
    <property type="protein sequence ID" value="MBP1856092.1"/>
    <property type="molecule type" value="Genomic_DNA"/>
</dbReference>
<gene>
    <name evidence="1" type="ORF">J2Z43_002494</name>
</gene>
<evidence type="ECO:0000313" key="1">
    <source>
        <dbReference type="EMBL" id="MBP1856092.1"/>
    </source>
</evidence>
<dbReference type="InterPro" id="IPR050155">
    <property type="entry name" value="HAD-like_hydrolase_sf"/>
</dbReference>
<reference evidence="1 2" key="1">
    <citation type="submission" date="2021-03" db="EMBL/GenBank/DDBJ databases">
        <title>Genomic Encyclopedia of Type Strains, Phase IV (KMG-IV): sequencing the most valuable type-strain genomes for metagenomic binning, comparative biology and taxonomic classification.</title>
        <authorList>
            <person name="Goeker M."/>
        </authorList>
    </citation>
    <scope>NUCLEOTIDE SEQUENCE [LARGE SCALE GENOMIC DNA]</scope>
    <source>
        <strain evidence="1 2">DSM 1289</strain>
    </source>
</reference>
<dbReference type="InterPro" id="IPR036412">
    <property type="entry name" value="HAD-like_sf"/>
</dbReference>
<name>A0ABS4EDT5_9FIRM</name>
<organism evidence="1 2">
    <name type="scientific">Metaclostridioides mangenotii</name>
    <dbReference type="NCBI Taxonomy" id="1540"/>
    <lineage>
        <taxon>Bacteria</taxon>
        <taxon>Bacillati</taxon>
        <taxon>Bacillota</taxon>
        <taxon>Clostridia</taxon>
        <taxon>Peptostreptococcales</taxon>
        <taxon>Peptostreptococcaceae</taxon>
        <taxon>Metaclostridioides</taxon>
    </lineage>
</organism>
<dbReference type="InterPro" id="IPR023214">
    <property type="entry name" value="HAD_sf"/>
</dbReference>
<dbReference type="PANTHER" id="PTHR43434">
    <property type="entry name" value="PHOSPHOGLYCOLATE PHOSPHATASE"/>
    <property type="match status" value="1"/>
</dbReference>
<dbReference type="Gene3D" id="3.40.50.1000">
    <property type="entry name" value="HAD superfamily/HAD-like"/>
    <property type="match status" value="1"/>
</dbReference>
<keyword evidence="2" id="KW-1185">Reference proteome</keyword>
<proteinExistence type="predicted"/>
<dbReference type="Pfam" id="PF13242">
    <property type="entry name" value="Hydrolase_like"/>
    <property type="match status" value="1"/>
</dbReference>
<accession>A0ABS4EDT5</accession>
<protein>
    <submittedName>
        <fullName evidence="1">Phosphoglycolate phosphatase-like HAD superfamily hydrolase</fullName>
    </submittedName>
</protein>
<dbReference type="SUPFAM" id="SSF56784">
    <property type="entry name" value="HAD-like"/>
    <property type="match status" value="1"/>
</dbReference>
<dbReference type="PANTHER" id="PTHR43434:SF20">
    <property type="entry name" value="5'-NUCLEOTIDASE"/>
    <property type="match status" value="1"/>
</dbReference>
<dbReference type="Proteomes" id="UP000767291">
    <property type="component" value="Unassembled WGS sequence"/>
</dbReference>